<dbReference type="PANTHER" id="PTHR43790">
    <property type="entry name" value="CARBOHYDRATE TRANSPORT ATP-BINDING PROTEIN MG119-RELATED"/>
    <property type="match status" value="1"/>
</dbReference>
<comment type="subcellular location">
    <subcellularLocation>
        <location evidence="9">Cell membrane</location>
        <topology evidence="9">Peripheral membrane protein</topology>
    </subcellularLocation>
</comment>
<comment type="catalytic activity">
    <reaction evidence="9">
        <text>D-galactose(out) + ATP + H2O = D-galactose(in) + ADP + phosphate + H(+)</text>
        <dbReference type="Rhea" id="RHEA:60156"/>
        <dbReference type="ChEBI" id="CHEBI:4139"/>
        <dbReference type="ChEBI" id="CHEBI:15377"/>
        <dbReference type="ChEBI" id="CHEBI:15378"/>
        <dbReference type="ChEBI" id="CHEBI:30616"/>
        <dbReference type="ChEBI" id="CHEBI:43474"/>
        <dbReference type="ChEBI" id="CHEBI:456216"/>
        <dbReference type="EC" id="7.5.2.11"/>
    </reaction>
</comment>
<dbReference type="Pfam" id="PF00005">
    <property type="entry name" value="ABC_tran"/>
    <property type="match status" value="2"/>
</dbReference>
<name>A0ABY4CIS6_9BACL</name>
<dbReference type="RefSeq" id="WP_347437111.1">
    <property type="nucleotide sequence ID" value="NZ_CP089291.1"/>
</dbReference>
<dbReference type="Proteomes" id="UP000830167">
    <property type="component" value="Chromosome"/>
</dbReference>
<dbReference type="InterPro" id="IPR027417">
    <property type="entry name" value="P-loop_NTPase"/>
</dbReference>
<dbReference type="InterPro" id="IPR003439">
    <property type="entry name" value="ABC_transporter-like_ATP-bd"/>
</dbReference>
<keyword evidence="3 9" id="KW-0762">Sugar transport</keyword>
<keyword evidence="6 9" id="KW-0067">ATP-binding</keyword>
<gene>
    <name evidence="11" type="ORF">LSG31_21595</name>
</gene>
<evidence type="ECO:0000256" key="3">
    <source>
        <dbReference type="ARBA" id="ARBA00022597"/>
    </source>
</evidence>
<dbReference type="SUPFAM" id="SSF52540">
    <property type="entry name" value="P-loop containing nucleoside triphosphate hydrolases"/>
    <property type="match status" value="2"/>
</dbReference>
<dbReference type="InterPro" id="IPR003593">
    <property type="entry name" value="AAA+_ATPase"/>
</dbReference>
<evidence type="ECO:0000256" key="2">
    <source>
        <dbReference type="ARBA" id="ARBA00022475"/>
    </source>
</evidence>
<dbReference type="Gene3D" id="3.40.50.300">
    <property type="entry name" value="P-loop containing nucleotide triphosphate hydrolases"/>
    <property type="match status" value="2"/>
</dbReference>
<evidence type="ECO:0000256" key="6">
    <source>
        <dbReference type="ARBA" id="ARBA00022840"/>
    </source>
</evidence>
<sequence>MENQVILEMNRITKSFPGVQALKDVTLKVRKGTVHALMGENGAGKSTLMKILAGIYQPDTGEILFNGESIKLKEPKDALVKGISMIHQELSPVLEMTIGENIFLGREPINPGTRFVNYKKMYQKASKLLESIGLSLNPRMKMNQLSVAEMQMVEIVKAISYDSQIIIMDEPTSAITDREVDRLFEIINILKKQDKAIIYISHKMDEIFKISDEITVFRDGNHIATKPAKALNNEILITMMVGRSLTEMYPKKEAFYVKETVFSVKDLSVNGKFRSVSFDLKKGEILGIAGLMGSGRTEVFEAVFGLTALVQGEIYIEGKKVNIKSPIDAIKQGLAFVTEDRKGQGLFLPMSVKANITMASLDQISNLSFIDQKEEGSLVDQFIAKLKVKSFSPEQIVETLSGGNQQKVVLAKWLLRQPKILILDEPTRGIDVGAKNEIYKLMTQLVQEGMSIIMISSEMPEVLGMSDRIIVFHEGTVAGELTRDDATQEKILSYATGHLMEVL</sequence>
<evidence type="ECO:0000313" key="11">
    <source>
        <dbReference type="EMBL" id="UOF90417.1"/>
    </source>
</evidence>
<evidence type="ECO:0000313" key="12">
    <source>
        <dbReference type="Proteomes" id="UP000830167"/>
    </source>
</evidence>
<evidence type="ECO:0000256" key="5">
    <source>
        <dbReference type="ARBA" id="ARBA00022741"/>
    </source>
</evidence>
<proteinExistence type="inferred from homology"/>
<reference evidence="11" key="1">
    <citation type="submission" date="2021-12" db="EMBL/GenBank/DDBJ databases">
        <title>Alicyclobacillaceae gen. nov., sp. nov., isolated from chalcocite enrichment system.</title>
        <authorList>
            <person name="Jiang Z."/>
        </authorList>
    </citation>
    <scope>NUCLEOTIDE SEQUENCE</scope>
    <source>
        <strain evidence="11">MYW30-H2</strain>
    </source>
</reference>
<evidence type="ECO:0000256" key="8">
    <source>
        <dbReference type="ARBA" id="ARBA00023136"/>
    </source>
</evidence>
<accession>A0ABY4CIS6</accession>
<keyword evidence="12" id="KW-1185">Reference proteome</keyword>
<evidence type="ECO:0000256" key="7">
    <source>
        <dbReference type="ARBA" id="ARBA00022967"/>
    </source>
</evidence>
<dbReference type="EMBL" id="CP089291">
    <property type="protein sequence ID" value="UOF90417.1"/>
    <property type="molecule type" value="Genomic_DNA"/>
</dbReference>
<comment type="function">
    <text evidence="9">Part of an ABC transporter complex involved in carbohydrate import. Could be involved in ribose, galactose and/or methyl galactoside import. Responsible for energy coupling to the transport system.</text>
</comment>
<evidence type="ECO:0000256" key="9">
    <source>
        <dbReference type="RuleBase" id="RU367029"/>
    </source>
</evidence>
<comment type="similarity">
    <text evidence="9">Belongs to the ABC transporter superfamily.</text>
</comment>
<dbReference type="GO" id="GO:0005524">
    <property type="term" value="F:ATP binding"/>
    <property type="evidence" value="ECO:0007669"/>
    <property type="project" value="UniProtKB-KW"/>
</dbReference>
<dbReference type="InterPro" id="IPR017871">
    <property type="entry name" value="ABC_transporter-like_CS"/>
</dbReference>
<keyword evidence="1 9" id="KW-0813">Transport</keyword>
<evidence type="ECO:0000256" key="4">
    <source>
        <dbReference type="ARBA" id="ARBA00022737"/>
    </source>
</evidence>
<dbReference type="CDD" id="cd03215">
    <property type="entry name" value="ABC_Carb_Monos_II"/>
    <property type="match status" value="1"/>
</dbReference>
<dbReference type="InterPro" id="IPR050107">
    <property type="entry name" value="ABC_carbohydrate_import_ATPase"/>
</dbReference>
<keyword evidence="8 9" id="KW-0472">Membrane</keyword>
<dbReference type="EC" id="7.5.2.11" evidence="9"/>
<evidence type="ECO:0000256" key="1">
    <source>
        <dbReference type="ARBA" id="ARBA00022448"/>
    </source>
</evidence>
<keyword evidence="2 9" id="KW-1003">Cell membrane</keyword>
<dbReference type="CDD" id="cd03216">
    <property type="entry name" value="ABC_Carb_Monos_I"/>
    <property type="match status" value="1"/>
</dbReference>
<dbReference type="PROSITE" id="PS50893">
    <property type="entry name" value="ABC_TRANSPORTER_2"/>
    <property type="match status" value="2"/>
</dbReference>
<evidence type="ECO:0000259" key="10">
    <source>
        <dbReference type="PROSITE" id="PS50893"/>
    </source>
</evidence>
<keyword evidence="4" id="KW-0677">Repeat</keyword>
<keyword evidence="7 9" id="KW-1278">Translocase</keyword>
<feature type="domain" description="ABC transporter" evidence="10">
    <location>
        <begin position="7"/>
        <end position="244"/>
    </location>
</feature>
<keyword evidence="5 9" id="KW-0547">Nucleotide-binding</keyword>
<dbReference type="SMART" id="SM00382">
    <property type="entry name" value="AAA"/>
    <property type="match status" value="2"/>
</dbReference>
<dbReference type="PROSITE" id="PS00211">
    <property type="entry name" value="ABC_TRANSPORTER_1"/>
    <property type="match status" value="1"/>
</dbReference>
<feature type="domain" description="ABC transporter" evidence="10">
    <location>
        <begin position="255"/>
        <end position="499"/>
    </location>
</feature>
<protein>
    <recommendedName>
        <fullName evidence="9">Ribose/galactose/methyl galactoside import ATP-binding protein</fullName>
        <ecNumber evidence="9">7.5.2.11</ecNumber>
    </recommendedName>
</protein>
<dbReference type="PANTHER" id="PTHR43790:SF7">
    <property type="entry name" value="GALACTOSE_METHYL GALACTOSIDE IMPORT ATP-BINDING PROTEIN MGLA"/>
    <property type="match status" value="1"/>
</dbReference>
<organism evidence="11 12">
    <name type="scientific">Fodinisporobacter ferrooxydans</name>
    <dbReference type="NCBI Taxonomy" id="2901836"/>
    <lineage>
        <taxon>Bacteria</taxon>
        <taxon>Bacillati</taxon>
        <taxon>Bacillota</taxon>
        <taxon>Bacilli</taxon>
        <taxon>Bacillales</taxon>
        <taxon>Alicyclobacillaceae</taxon>
        <taxon>Fodinisporobacter</taxon>
    </lineage>
</organism>